<comment type="caution">
    <text evidence="2">The sequence shown here is derived from an EMBL/GenBank/DDBJ whole genome shotgun (WGS) entry which is preliminary data.</text>
</comment>
<proteinExistence type="predicted"/>
<evidence type="ECO:0000313" key="3">
    <source>
        <dbReference type="Proteomes" id="UP000054172"/>
    </source>
</evidence>
<sequence length="103" mass="12378">MAFIRFVHTPKPRQFNYKPRYYDPKREHLDMLKRSIQPDSFATENLSAEQRKAQLRASTRYRVEQAFQSARGKHRLSTRKTIARRTLVLFALLMLAIFLYLKF</sequence>
<protein>
    <submittedName>
        <fullName evidence="2">Uncharacterized protein</fullName>
    </submittedName>
</protein>
<evidence type="ECO:0000313" key="2">
    <source>
        <dbReference type="EMBL" id="KQM09398.1"/>
    </source>
</evidence>
<dbReference type="EMBL" id="LIIK01000006">
    <property type="protein sequence ID" value="KQM09398.1"/>
    <property type="molecule type" value="Genomic_DNA"/>
</dbReference>
<dbReference type="PATRIC" id="fig|1702214.3.peg.118"/>
<keyword evidence="1" id="KW-1133">Transmembrane helix</keyword>
<keyword evidence="1" id="KW-0472">Membrane</keyword>
<reference evidence="2" key="1">
    <citation type="submission" date="2015-08" db="EMBL/GenBank/DDBJ databases">
        <title>Candidatus Bacteriodes Periocalifornicus.</title>
        <authorList>
            <person name="McLean J.S."/>
            <person name="Kelley S."/>
        </authorList>
    </citation>
    <scope>NUCLEOTIDE SEQUENCE [LARGE SCALE GENOMIC DNA]</scope>
    <source>
        <strain evidence="2">12B</strain>
    </source>
</reference>
<name>A0A0Q4BAJ8_9BACT</name>
<dbReference type="STRING" id="1702214.AL399_02150"/>
<organism evidence="2 3">
    <name type="scientific">Candidatus [Bacteroides] periocalifornicus</name>
    <dbReference type="NCBI Taxonomy" id="1702214"/>
    <lineage>
        <taxon>Bacteria</taxon>
        <taxon>Pseudomonadati</taxon>
        <taxon>Bacteroidota</taxon>
    </lineage>
</organism>
<dbReference type="AlphaFoldDB" id="A0A0Q4BAJ8"/>
<accession>A0A0Q4BAJ8</accession>
<feature type="transmembrane region" description="Helical" evidence="1">
    <location>
        <begin position="82"/>
        <end position="101"/>
    </location>
</feature>
<gene>
    <name evidence="2" type="ORF">AL399_02150</name>
</gene>
<keyword evidence="1" id="KW-0812">Transmembrane</keyword>
<evidence type="ECO:0000256" key="1">
    <source>
        <dbReference type="SAM" id="Phobius"/>
    </source>
</evidence>
<dbReference type="Proteomes" id="UP000054172">
    <property type="component" value="Unassembled WGS sequence"/>
</dbReference>
<keyword evidence="3" id="KW-1185">Reference proteome</keyword>